<comment type="similarity">
    <text evidence="5">Belongs to the SAT4 family.</text>
</comment>
<evidence type="ECO:0000256" key="3">
    <source>
        <dbReference type="ARBA" id="ARBA00022989"/>
    </source>
</evidence>
<evidence type="ECO:0000256" key="1">
    <source>
        <dbReference type="ARBA" id="ARBA00004141"/>
    </source>
</evidence>
<feature type="transmembrane region" description="Helical" evidence="6">
    <location>
        <begin position="312"/>
        <end position="333"/>
    </location>
</feature>
<dbReference type="PANTHER" id="PTHR33048">
    <property type="entry name" value="PTH11-LIKE INTEGRAL MEMBRANE PROTEIN (AFU_ORTHOLOGUE AFUA_5G11245)"/>
    <property type="match status" value="1"/>
</dbReference>
<reference evidence="8 9" key="1">
    <citation type="journal article" date="2024" name="J. Plant Pathol.">
        <title>Sequence and assembly of the genome of Seiridium unicorne, isolate CBS 538.82, causal agent of cypress canker disease.</title>
        <authorList>
            <person name="Scali E."/>
            <person name="Rocca G.D."/>
            <person name="Danti R."/>
            <person name="Garbelotto M."/>
            <person name="Barberini S."/>
            <person name="Baroncelli R."/>
            <person name="Emiliani G."/>
        </authorList>
    </citation>
    <scope>NUCLEOTIDE SEQUENCE [LARGE SCALE GENOMIC DNA]</scope>
    <source>
        <strain evidence="8 9">BM-138-508</strain>
    </source>
</reference>
<sequence>MTVTPTRLVLGTVLGAYFLKEGLNVAGKLDCAMCLVGSVLIVANDLRDKEVESIVNLAFYYVTFTTAVLTASFILLQGSNVTDSIKSMSLLSGFLTLFTGVYLLNLNNSDLNFLESPLDYELADGIGSSWDKDELTGFATDGRALGNKRLNDYNTTLLNLLRPKAWYSIGTFVILLRFITRLRIVGLAGFRGDDYLAILYLLLYTACIVIVYVTYYTGASLNVDPAKVHLLTDNDIRILVMGRTLKFSVLYFYNRLTLGVLRRKTVSFLWWFCSATYLIVGLTALCSCWPVRLNWQVTPLPRKNCTYRPQNFLILAVFNVMSDAALMSIPLPILQHLRVSRRRKLGVSILLSSGIFVISTAIVRVVLTLTGKPTVITINLWGFRELGVGLIAVTAPIIYPMFTPEFWRPGRYVRDNRRPVLQPSIHLPTINLKENEIELQVVDERTTAARYHD</sequence>
<accession>A0ABR2UIQ1</accession>
<dbReference type="InterPro" id="IPR052337">
    <property type="entry name" value="SAT4-like"/>
</dbReference>
<evidence type="ECO:0000259" key="7">
    <source>
        <dbReference type="Pfam" id="PF20684"/>
    </source>
</evidence>
<feature type="transmembrane region" description="Helical" evidence="6">
    <location>
        <begin position="387"/>
        <end position="407"/>
    </location>
</feature>
<comment type="subcellular location">
    <subcellularLocation>
        <location evidence="1">Membrane</location>
        <topology evidence="1">Multi-pass membrane protein</topology>
    </subcellularLocation>
</comment>
<feature type="domain" description="Rhodopsin" evidence="7">
    <location>
        <begin position="176"/>
        <end position="402"/>
    </location>
</feature>
<evidence type="ECO:0000256" key="4">
    <source>
        <dbReference type="ARBA" id="ARBA00023136"/>
    </source>
</evidence>
<dbReference type="PANTHER" id="PTHR33048:SF2">
    <property type="entry name" value="SRPK"/>
    <property type="match status" value="1"/>
</dbReference>
<feature type="transmembrane region" description="Helical" evidence="6">
    <location>
        <begin position="268"/>
        <end position="292"/>
    </location>
</feature>
<gene>
    <name evidence="8" type="ORF">SUNI508_11316</name>
</gene>
<evidence type="ECO:0000256" key="6">
    <source>
        <dbReference type="SAM" id="Phobius"/>
    </source>
</evidence>
<keyword evidence="3 6" id="KW-1133">Transmembrane helix</keyword>
<feature type="transmembrane region" description="Helical" evidence="6">
    <location>
        <begin position="165"/>
        <end position="184"/>
    </location>
</feature>
<dbReference type="Pfam" id="PF20684">
    <property type="entry name" value="Fung_rhodopsin"/>
    <property type="match status" value="1"/>
</dbReference>
<keyword evidence="2 6" id="KW-0812">Transmembrane</keyword>
<evidence type="ECO:0000256" key="5">
    <source>
        <dbReference type="ARBA" id="ARBA00038359"/>
    </source>
</evidence>
<name>A0ABR2UIQ1_9PEZI</name>
<feature type="transmembrane region" description="Helical" evidence="6">
    <location>
        <begin position="58"/>
        <end position="76"/>
    </location>
</feature>
<dbReference type="EMBL" id="JARVKF010000428">
    <property type="protein sequence ID" value="KAK9414354.1"/>
    <property type="molecule type" value="Genomic_DNA"/>
</dbReference>
<evidence type="ECO:0000256" key="2">
    <source>
        <dbReference type="ARBA" id="ARBA00022692"/>
    </source>
</evidence>
<proteinExistence type="inferred from homology"/>
<keyword evidence="4 6" id="KW-0472">Membrane</keyword>
<protein>
    <recommendedName>
        <fullName evidence="7">Rhodopsin domain-containing protein</fullName>
    </recommendedName>
</protein>
<organism evidence="8 9">
    <name type="scientific">Seiridium unicorne</name>
    <dbReference type="NCBI Taxonomy" id="138068"/>
    <lineage>
        <taxon>Eukaryota</taxon>
        <taxon>Fungi</taxon>
        <taxon>Dikarya</taxon>
        <taxon>Ascomycota</taxon>
        <taxon>Pezizomycotina</taxon>
        <taxon>Sordariomycetes</taxon>
        <taxon>Xylariomycetidae</taxon>
        <taxon>Amphisphaeriales</taxon>
        <taxon>Sporocadaceae</taxon>
        <taxon>Seiridium</taxon>
    </lineage>
</organism>
<dbReference type="InterPro" id="IPR049326">
    <property type="entry name" value="Rhodopsin_dom_fungi"/>
</dbReference>
<keyword evidence="9" id="KW-1185">Reference proteome</keyword>
<feature type="transmembrane region" description="Helical" evidence="6">
    <location>
        <begin position="345"/>
        <end position="367"/>
    </location>
</feature>
<feature type="transmembrane region" description="Helical" evidence="6">
    <location>
        <begin position="88"/>
        <end position="106"/>
    </location>
</feature>
<feature type="transmembrane region" description="Helical" evidence="6">
    <location>
        <begin position="196"/>
        <end position="216"/>
    </location>
</feature>
<comment type="caution">
    <text evidence="8">The sequence shown here is derived from an EMBL/GenBank/DDBJ whole genome shotgun (WGS) entry which is preliminary data.</text>
</comment>
<evidence type="ECO:0000313" key="8">
    <source>
        <dbReference type="EMBL" id="KAK9414354.1"/>
    </source>
</evidence>
<evidence type="ECO:0000313" key="9">
    <source>
        <dbReference type="Proteomes" id="UP001408356"/>
    </source>
</evidence>
<dbReference type="Proteomes" id="UP001408356">
    <property type="component" value="Unassembled WGS sequence"/>
</dbReference>